<evidence type="ECO:0000313" key="2">
    <source>
        <dbReference type="Proteomes" id="UP001497680"/>
    </source>
</evidence>
<evidence type="ECO:0000313" key="1">
    <source>
        <dbReference type="EMBL" id="KAI6082853.1"/>
    </source>
</evidence>
<protein>
    <submittedName>
        <fullName evidence="1">Vanilly-alcohol oxidase</fullName>
    </submittedName>
</protein>
<comment type="caution">
    <text evidence="1">The sequence shown here is derived from an EMBL/GenBank/DDBJ whole genome shotgun (WGS) entry which is preliminary data.</text>
</comment>
<sequence length="570" mass="63376">MAKNALPRYTDPLYQTAHDEAFSKPLFAKVETVLPPDVRPEEFALALEQIVVALGTDAVFTGDDLKDYVDPYEIPESGHERNVPSAAVCPSSVAEIQAFLKVVNEFKIPIWTFSRGKNLGYGGPAPGVPGCIALDLHRMNKILEVNDKFGYAVVEPGVTFGDLYEYCAKNKLKVWPSTASLGWGSVIGNTLDRGLGFIPTGVHYENIAGMEVVLANGDVVRTGQYAMSNSPSAHLTKLAFGPAIDGLFLQSNLGIVTKMGINLTPQPQAYMACAFDVPEFDDIETIVDVFGELRRNGTLPYMIYVFYIAEWATMFGKHSDWWKGDGPIPDWRLKEMQAELDTGIWAVKFGLYGPTNIIQAQFDEVKKVVSKKCPTGRLRQTLFAAEDGNLLDAAAVDPMYGGVRVGIPSMWNIPMVNYYNLRDDSVGAHGAYSPIVPLDGKTVLEWAKTAKAISAEQGFDYLCDFFMHEKYAIFVTMLVFDKTSPEQRSGVDKVFHRLFEEGSKRGFAKYRAHLNHMDANADLFDFNDHAYRRFVETLKASLDPNGILSPGKMGIWPERLKWLRKQNTDA</sequence>
<organism evidence="1 2">
    <name type="scientific">Hypoxylon rubiginosum</name>
    <dbReference type="NCBI Taxonomy" id="110542"/>
    <lineage>
        <taxon>Eukaryota</taxon>
        <taxon>Fungi</taxon>
        <taxon>Dikarya</taxon>
        <taxon>Ascomycota</taxon>
        <taxon>Pezizomycotina</taxon>
        <taxon>Sordariomycetes</taxon>
        <taxon>Xylariomycetidae</taxon>
        <taxon>Xylariales</taxon>
        <taxon>Hypoxylaceae</taxon>
        <taxon>Hypoxylon</taxon>
    </lineage>
</organism>
<dbReference type="EMBL" id="MU394362">
    <property type="protein sequence ID" value="KAI6082853.1"/>
    <property type="molecule type" value="Genomic_DNA"/>
</dbReference>
<dbReference type="Proteomes" id="UP001497680">
    <property type="component" value="Unassembled WGS sequence"/>
</dbReference>
<keyword evidence="2" id="KW-1185">Reference proteome</keyword>
<proteinExistence type="predicted"/>
<reference evidence="1 2" key="1">
    <citation type="journal article" date="2022" name="New Phytol.">
        <title>Ecological generalism drives hyperdiversity of secondary metabolite gene clusters in xylarialean endophytes.</title>
        <authorList>
            <person name="Franco M.E.E."/>
            <person name="Wisecaver J.H."/>
            <person name="Arnold A.E."/>
            <person name="Ju Y.M."/>
            <person name="Slot J.C."/>
            <person name="Ahrendt S."/>
            <person name="Moore L.P."/>
            <person name="Eastman K.E."/>
            <person name="Scott K."/>
            <person name="Konkel Z."/>
            <person name="Mondo S.J."/>
            <person name="Kuo A."/>
            <person name="Hayes R.D."/>
            <person name="Haridas S."/>
            <person name="Andreopoulos B."/>
            <person name="Riley R."/>
            <person name="LaButti K."/>
            <person name="Pangilinan J."/>
            <person name="Lipzen A."/>
            <person name="Amirebrahimi M."/>
            <person name="Yan J."/>
            <person name="Adam C."/>
            <person name="Keymanesh K."/>
            <person name="Ng V."/>
            <person name="Louie K."/>
            <person name="Northen T."/>
            <person name="Drula E."/>
            <person name="Henrissat B."/>
            <person name="Hsieh H.M."/>
            <person name="Youens-Clark K."/>
            <person name="Lutzoni F."/>
            <person name="Miadlikowska J."/>
            <person name="Eastwood D.C."/>
            <person name="Hamelin R.C."/>
            <person name="Grigoriev I.V."/>
            <person name="U'Ren J.M."/>
        </authorList>
    </citation>
    <scope>NUCLEOTIDE SEQUENCE [LARGE SCALE GENOMIC DNA]</scope>
    <source>
        <strain evidence="1 2">ER1909</strain>
    </source>
</reference>
<gene>
    <name evidence="1" type="ORF">F4821DRAFT_204794</name>
</gene>
<accession>A0ACC0CRA9</accession>
<name>A0ACC0CRA9_9PEZI</name>